<evidence type="ECO:0000313" key="1">
    <source>
        <dbReference type="EMBL" id="APU69275.1"/>
    </source>
</evidence>
<proteinExistence type="predicted"/>
<dbReference type="PANTHER" id="PTHR31270">
    <property type="entry name" value="GLUTAMINYL-PEPTIDE CYCLOTRANSFERASE"/>
    <property type="match status" value="1"/>
</dbReference>
<dbReference type="InterPro" id="IPR011044">
    <property type="entry name" value="Quino_amine_DH_bsu"/>
</dbReference>
<dbReference type="STRING" id="1229726.GRFL_2551"/>
<dbReference type="Proteomes" id="UP000186230">
    <property type="component" value="Chromosome"/>
</dbReference>
<protein>
    <submittedName>
        <fullName evidence="1">Glutamine cyclotransferase</fullName>
    </submittedName>
</protein>
<dbReference type="Pfam" id="PF05096">
    <property type="entry name" value="Glu_cyclase_2"/>
    <property type="match status" value="1"/>
</dbReference>
<dbReference type="EMBL" id="CP016359">
    <property type="protein sequence ID" value="APU69275.1"/>
    <property type="molecule type" value="Genomic_DNA"/>
</dbReference>
<sequence>MKRFFNLLAIFILNFFIFSCGSKNGKNKSDFSIQFEGNKSSFHLNESVKGSILNKENKPIDSISYFLGNQTLQSSGKDFNFNLKDSRLGNWPLRAIIYSGEQVDTISKEIKILNDQAPAVYTFEVINEFPHSNTSYTQGLEFHDGQLYESTGQRGRSRLLKVDLESGEILDEIKLDDQFFGEGLTILNNKIFQLTWQSDVGFIYDVQKFEKTGSFGYNQSKEGWGLCNDGEKIYKSDGTEKIWILNSETLAEEDYIQVATNKGIKSKFNELEWVDGKIYANTYQFPSVSIINPQNGAIEAIINFKGLQDRIGNKNDLDPVNEVLNGIAYNSADGKLYVTGKDWDKLFEVRIIKN</sequence>
<dbReference type="GO" id="GO:0016603">
    <property type="term" value="F:glutaminyl-peptide cyclotransferase activity"/>
    <property type="evidence" value="ECO:0007669"/>
    <property type="project" value="InterPro"/>
</dbReference>
<accession>A0A1L7I845</accession>
<gene>
    <name evidence="1" type="ORF">GRFL_2551</name>
</gene>
<dbReference type="AlphaFoldDB" id="A0A1L7I845"/>
<dbReference type="KEGG" id="gfl:GRFL_2551"/>
<keyword evidence="2" id="KW-1185">Reference proteome</keyword>
<dbReference type="SUPFAM" id="SSF50969">
    <property type="entry name" value="YVTN repeat-like/Quinoprotein amine dehydrogenase"/>
    <property type="match status" value="1"/>
</dbReference>
<reference evidence="1 2" key="1">
    <citation type="submission" date="2016-07" db="EMBL/GenBank/DDBJ databases">
        <title>Multi-omics approach to identify versatile polysaccharide utilization systems of a marine flavobacterium Gramella flava.</title>
        <authorList>
            <person name="Tang K."/>
        </authorList>
    </citation>
    <scope>NUCLEOTIDE SEQUENCE [LARGE SCALE GENOMIC DNA]</scope>
    <source>
        <strain evidence="1 2">JLT2011</strain>
    </source>
</reference>
<organism evidence="1 2">
    <name type="scientific">Christiangramia flava JLT2011</name>
    <dbReference type="NCBI Taxonomy" id="1229726"/>
    <lineage>
        <taxon>Bacteria</taxon>
        <taxon>Pseudomonadati</taxon>
        <taxon>Bacteroidota</taxon>
        <taxon>Flavobacteriia</taxon>
        <taxon>Flavobacteriales</taxon>
        <taxon>Flavobacteriaceae</taxon>
        <taxon>Christiangramia</taxon>
    </lineage>
</organism>
<dbReference type="InterPro" id="IPR007788">
    <property type="entry name" value="QCT"/>
</dbReference>
<dbReference type="RefSeq" id="WP_083644961.1">
    <property type="nucleotide sequence ID" value="NZ_AMRU01000007.1"/>
</dbReference>
<keyword evidence="1" id="KW-0808">Transferase</keyword>
<dbReference type="PANTHER" id="PTHR31270:SF1">
    <property type="entry name" value="GLUTAMINYL-PEPTIDE CYCLOTRANSFERASE"/>
    <property type="match status" value="1"/>
</dbReference>
<dbReference type="PROSITE" id="PS51257">
    <property type="entry name" value="PROKAR_LIPOPROTEIN"/>
    <property type="match status" value="1"/>
</dbReference>
<evidence type="ECO:0000313" key="2">
    <source>
        <dbReference type="Proteomes" id="UP000186230"/>
    </source>
</evidence>
<name>A0A1L7I845_9FLAO</name>
<dbReference type="OrthoDB" id="9783700at2"/>